<dbReference type="EMBL" id="CP101655">
    <property type="protein sequence ID" value="WDR34336.1"/>
    <property type="molecule type" value="Genomic_DNA"/>
</dbReference>
<proteinExistence type="predicted"/>
<sequence length="207" mass="23452">MSDFFSKLEAKRKRAALTESMTIRVTVEEDAAIKELANVYDLTRQDLIHDLIVEYVLPAWKKVESDAASQMAPPPRDDGRLFHYVLNTNKANSSEDHEWMIADGIAAAFEDGYKEKIDRIKKDDVVFLYESGKGIVGYGKANGETEERDHFGVPGKTRFQRLDGFVRLEKPVSAKDICVRLGRTIKFAQTLTYIFDGKKLLESLDGK</sequence>
<evidence type="ECO:0008006" key="3">
    <source>
        <dbReference type="Google" id="ProtNLM"/>
    </source>
</evidence>
<organism evidence="1 2">
    <name type="scientific">Pseudomonas serboccidentalis</name>
    <dbReference type="NCBI Taxonomy" id="2964670"/>
    <lineage>
        <taxon>Bacteria</taxon>
        <taxon>Pseudomonadati</taxon>
        <taxon>Pseudomonadota</taxon>
        <taxon>Gammaproteobacteria</taxon>
        <taxon>Pseudomonadales</taxon>
        <taxon>Pseudomonadaceae</taxon>
        <taxon>Pseudomonas</taxon>
    </lineage>
</organism>
<keyword evidence="2" id="KW-1185">Reference proteome</keyword>
<accession>A0ABY7Z3V4</accession>
<name>A0ABY7Z3V4_9PSED</name>
<dbReference type="Proteomes" id="UP001222282">
    <property type="component" value="Chromosome"/>
</dbReference>
<evidence type="ECO:0000313" key="1">
    <source>
        <dbReference type="EMBL" id="WDR34336.1"/>
    </source>
</evidence>
<gene>
    <name evidence="1" type="ORF">NN484_17665</name>
</gene>
<evidence type="ECO:0000313" key="2">
    <source>
        <dbReference type="Proteomes" id="UP001222282"/>
    </source>
</evidence>
<dbReference type="RefSeq" id="WP_274657564.1">
    <property type="nucleotide sequence ID" value="NZ_CP101655.1"/>
</dbReference>
<protein>
    <recommendedName>
        <fullName evidence="3">Ribbon-helix-helix protein CopG domain-containing protein</fullName>
    </recommendedName>
</protein>
<reference evidence="1 2" key="1">
    <citation type="submission" date="2022-07" db="EMBL/GenBank/DDBJ databases">
        <authorList>
            <person name="Abrouk D."/>
            <person name="Moenne-Loccoz Y."/>
            <person name="Todorovic I."/>
            <person name="Raicevic V."/>
            <person name="Jovicic-Petrovic J."/>
        </authorList>
    </citation>
    <scope>NUCLEOTIDE SEQUENCE [LARGE SCALE GENOMIC DNA]</scope>
    <source>
        <strain evidence="2">IT-P374</strain>
    </source>
</reference>